<dbReference type="PANTHER" id="PTHR21343">
    <property type="entry name" value="DETHIOBIOTIN SYNTHETASE"/>
    <property type="match status" value="1"/>
</dbReference>
<dbReference type="UniPathway" id="UPA00148"/>
<evidence type="ECO:0000256" key="6">
    <source>
        <dbReference type="ARBA" id="ARBA00025166"/>
    </source>
</evidence>
<dbReference type="Gene3D" id="3.40.50.300">
    <property type="entry name" value="P-loop containing nucleotide triphosphate hydrolases"/>
    <property type="match status" value="1"/>
</dbReference>
<dbReference type="CDD" id="cd05389">
    <property type="entry name" value="CobQ_N"/>
    <property type="match status" value="1"/>
</dbReference>
<dbReference type="Proteomes" id="UP000231553">
    <property type="component" value="Unassembled WGS sequence"/>
</dbReference>
<dbReference type="EMBL" id="PGTB01000109">
    <property type="protein sequence ID" value="PJE35176.1"/>
    <property type="molecule type" value="Genomic_DNA"/>
</dbReference>
<evidence type="ECO:0000256" key="2">
    <source>
        <dbReference type="ARBA" id="ARBA00006205"/>
    </source>
</evidence>
<evidence type="ECO:0000256" key="4">
    <source>
        <dbReference type="ARBA" id="ARBA00022573"/>
    </source>
</evidence>
<evidence type="ECO:0000256" key="7">
    <source>
        <dbReference type="HAMAP-Rule" id="MF_00028"/>
    </source>
</evidence>
<feature type="domain" description="CobQ/CobB/MinD/ParA nucleotide binding" evidence="8">
    <location>
        <begin position="7"/>
        <end position="240"/>
    </location>
</feature>
<comment type="function">
    <text evidence="6 7">Catalyzes amidations at positions B, D, E, and G on adenosylcobyrinic A,C-diamide. NH(2) groups are provided by glutamine, and one molecule of ATP is hydrogenolyzed for each amidation.</text>
</comment>
<dbReference type="InterPro" id="IPR011698">
    <property type="entry name" value="GATase_3"/>
</dbReference>
<dbReference type="GO" id="GO:0015420">
    <property type="term" value="F:ABC-type vitamin B12 transporter activity"/>
    <property type="evidence" value="ECO:0007669"/>
    <property type="project" value="UniProtKB-UniRule"/>
</dbReference>
<organism evidence="10 11">
    <name type="scientific">Pseudooceanicola lipolyticus</name>
    <dbReference type="NCBI Taxonomy" id="2029104"/>
    <lineage>
        <taxon>Bacteria</taxon>
        <taxon>Pseudomonadati</taxon>
        <taxon>Pseudomonadota</taxon>
        <taxon>Alphaproteobacteria</taxon>
        <taxon>Rhodobacterales</taxon>
        <taxon>Paracoccaceae</taxon>
        <taxon>Pseudooceanicola</taxon>
    </lineage>
</organism>
<gene>
    <name evidence="7" type="primary">cobQ</name>
    <name evidence="10" type="ORF">CVM52_18480</name>
</gene>
<dbReference type="GO" id="GO:0009236">
    <property type="term" value="P:cobalamin biosynthetic process"/>
    <property type="evidence" value="ECO:0007669"/>
    <property type="project" value="UniProtKB-UniRule"/>
</dbReference>
<dbReference type="InterPro" id="IPR027417">
    <property type="entry name" value="P-loop_NTPase"/>
</dbReference>
<comment type="similarity">
    <text evidence="2 7">Belongs to the CobB/CobQ family. CobQ subfamily.</text>
</comment>
<keyword evidence="11" id="KW-1185">Reference proteome</keyword>
<evidence type="ECO:0000313" key="11">
    <source>
        <dbReference type="Proteomes" id="UP000231553"/>
    </source>
</evidence>
<dbReference type="Pfam" id="PF07685">
    <property type="entry name" value="GATase_3"/>
    <property type="match status" value="1"/>
</dbReference>
<dbReference type="SUPFAM" id="SSF52317">
    <property type="entry name" value="Class I glutamine amidotransferase-like"/>
    <property type="match status" value="1"/>
</dbReference>
<protein>
    <recommendedName>
        <fullName evidence="3 7">Cobyric acid synthase</fullName>
    </recommendedName>
</protein>
<keyword evidence="4 7" id="KW-0169">Cobalamin biosynthesis</keyword>
<dbReference type="InterPro" id="IPR002586">
    <property type="entry name" value="CobQ/CobB/MinD/ParA_Nub-bd_dom"/>
</dbReference>
<evidence type="ECO:0000259" key="9">
    <source>
        <dbReference type="Pfam" id="PF07685"/>
    </source>
</evidence>
<dbReference type="InterPro" id="IPR033949">
    <property type="entry name" value="CobQ_GATase1"/>
</dbReference>
<evidence type="ECO:0000256" key="5">
    <source>
        <dbReference type="ARBA" id="ARBA00022962"/>
    </source>
</evidence>
<dbReference type="InterPro" id="IPR004459">
    <property type="entry name" value="CobQ_synth"/>
</dbReference>
<dbReference type="NCBIfam" id="TIGR00313">
    <property type="entry name" value="cobQ"/>
    <property type="match status" value="1"/>
</dbReference>
<dbReference type="Pfam" id="PF01656">
    <property type="entry name" value="CbiA"/>
    <property type="match status" value="1"/>
</dbReference>
<accession>A0A2M8IXB9</accession>
<dbReference type="InterPro" id="IPR047045">
    <property type="entry name" value="CobQ_N"/>
</dbReference>
<evidence type="ECO:0000259" key="8">
    <source>
        <dbReference type="Pfam" id="PF01656"/>
    </source>
</evidence>
<feature type="domain" description="CobB/CobQ-like glutamine amidotransferase" evidence="9">
    <location>
        <begin position="252"/>
        <end position="436"/>
    </location>
</feature>
<dbReference type="GO" id="GO:0003824">
    <property type="term" value="F:catalytic activity"/>
    <property type="evidence" value="ECO:0007669"/>
    <property type="project" value="InterPro"/>
</dbReference>
<dbReference type="InterPro" id="IPR029062">
    <property type="entry name" value="Class_I_gatase-like"/>
</dbReference>
<dbReference type="Gene3D" id="3.40.50.880">
    <property type="match status" value="1"/>
</dbReference>
<dbReference type="PANTHER" id="PTHR21343:SF1">
    <property type="entry name" value="COBYRIC ACID SYNTHASE"/>
    <property type="match status" value="1"/>
</dbReference>
<keyword evidence="5 7" id="KW-0315">Glutamine amidotransferase</keyword>
<dbReference type="NCBIfam" id="NF001989">
    <property type="entry name" value="PRK00784.1"/>
    <property type="match status" value="1"/>
</dbReference>
<name>A0A2M8IXB9_9RHOB</name>
<dbReference type="CDD" id="cd01750">
    <property type="entry name" value="GATase1_CobQ"/>
    <property type="match status" value="1"/>
</dbReference>
<dbReference type="RefSeq" id="WP_100163916.1">
    <property type="nucleotide sequence ID" value="NZ_PGTB01000109.1"/>
</dbReference>
<reference evidence="10 11" key="1">
    <citation type="journal article" date="2018" name="Int. J. Syst. Evol. Microbiol.">
        <title>Pseudooceanicola lipolyticus sp. nov., a marine alphaproteobacterium, reclassification of Oceanicola flagellatus as Pseudooceanicola flagellatus comb. nov. and emended description of the genus Pseudooceanicola.</title>
        <authorList>
            <person name="Huang M.-M."/>
            <person name="Guo L.-L."/>
            <person name="Wu Y.-H."/>
            <person name="Lai Q.-L."/>
            <person name="Shao Z.-Z."/>
            <person name="Wang C.-S."/>
            <person name="Wu M."/>
            <person name="Xu X.-W."/>
        </authorList>
    </citation>
    <scope>NUCLEOTIDE SEQUENCE [LARGE SCALE GENOMIC DNA]</scope>
    <source>
        <strain evidence="10 11">157</strain>
    </source>
</reference>
<feature type="active site" description="Nucleophile" evidence="7">
    <location>
        <position position="332"/>
    </location>
</feature>
<evidence type="ECO:0000256" key="1">
    <source>
        <dbReference type="ARBA" id="ARBA00004953"/>
    </source>
</evidence>
<feature type="active site" evidence="7">
    <location>
        <position position="429"/>
    </location>
</feature>
<dbReference type="SUPFAM" id="SSF52540">
    <property type="entry name" value="P-loop containing nucleoside triphosphate hydrolases"/>
    <property type="match status" value="1"/>
</dbReference>
<proteinExistence type="inferred from homology"/>
<evidence type="ECO:0000313" key="10">
    <source>
        <dbReference type="EMBL" id="PJE35176.1"/>
    </source>
</evidence>
<dbReference type="HAMAP" id="MF_00028">
    <property type="entry name" value="CobQ"/>
    <property type="match status" value="1"/>
</dbReference>
<dbReference type="OrthoDB" id="9808302at2"/>
<dbReference type="PROSITE" id="PS51274">
    <property type="entry name" value="GATASE_COBBQ"/>
    <property type="match status" value="1"/>
</dbReference>
<comment type="pathway">
    <text evidence="1 7">Cofactor biosynthesis; adenosylcobalamin biosynthesis.</text>
</comment>
<dbReference type="AlphaFoldDB" id="A0A2M8IXB9"/>
<comment type="caution">
    <text evidence="10">The sequence shown here is derived from an EMBL/GenBank/DDBJ whole genome shotgun (WGS) entry which is preliminary data.</text>
</comment>
<sequence>MTPTRAIMIQGTGSNVGKSMLVAGLARACARRGLRVAPFKPQNMSNNAAVTVDGGEIGRAQALQARAAGIAPHSDMNPVLLKPESDTGAQIVVQGKRLGQADARAYQRNKTGLLPRVLDSFHRLAAQVDLVLIEGAGSPAEINLRAGDIANMGFARAAGVPVILVGDIDRGGVIAQIVGTQAVLDPEDAAQVAGFAVNRFRGDLSLFDAGRDAIAQRTGWPCLGVVPWFADAWRLPAEDMLDIASRPGGACKVVVPKLPRMANFDDLDPLAAEPGVTVEIVESGRALPGDADLVLIPGSKTTLGDLAAFRAEGWDIDLAAHLRRGGHVLGLCGGYQMLGRHISDPDGVDGRPGEAEGLGLLDVETVMGGTKQVHLRQATALPGGEPVSGYEIHMGKTAGPDCARAWLSVAGRPEGAASADGRVMGCYMHGLFSSDAFRAQFLARLGHRSETAYEDGVEAVLDRLAEHLEQYLEIDRLLSLAAPVHSRF</sequence>
<evidence type="ECO:0000256" key="3">
    <source>
        <dbReference type="ARBA" id="ARBA00019833"/>
    </source>
</evidence>